<dbReference type="Gene3D" id="3.30.457.10">
    <property type="entry name" value="Copper amine oxidase-like, N-terminal domain"/>
    <property type="match status" value="1"/>
</dbReference>
<evidence type="ECO:0000256" key="1">
    <source>
        <dbReference type="SAM" id="SignalP"/>
    </source>
</evidence>
<evidence type="ECO:0000259" key="2">
    <source>
        <dbReference type="Pfam" id="PF07833"/>
    </source>
</evidence>
<organism evidence="3 4">
    <name type="scientific">Brevibacillus brevis (strain 47 / JCM 6285 / NBRC 100599)</name>
    <dbReference type="NCBI Taxonomy" id="358681"/>
    <lineage>
        <taxon>Bacteria</taxon>
        <taxon>Bacillati</taxon>
        <taxon>Bacillota</taxon>
        <taxon>Bacilli</taxon>
        <taxon>Bacillales</taxon>
        <taxon>Paenibacillaceae</taxon>
        <taxon>Brevibacillus</taxon>
    </lineage>
</organism>
<dbReference type="Pfam" id="PF07833">
    <property type="entry name" value="Cu_amine_oxidN1"/>
    <property type="match status" value="1"/>
</dbReference>
<protein>
    <recommendedName>
        <fullName evidence="2">Copper amine oxidase-like N-terminal domain-containing protein</fullName>
    </recommendedName>
</protein>
<feature type="chain" id="PRO_5002906029" description="Copper amine oxidase-like N-terminal domain-containing protein" evidence="1">
    <location>
        <begin position="28"/>
        <end position="635"/>
    </location>
</feature>
<dbReference type="SUPFAM" id="SSF55383">
    <property type="entry name" value="Copper amine oxidase, domain N"/>
    <property type="match status" value="2"/>
</dbReference>
<name>C0ZKX5_BREBN</name>
<dbReference type="RefSeq" id="WP_015893062.1">
    <property type="nucleotide sequence ID" value="NC_012491.1"/>
</dbReference>
<feature type="domain" description="Copper amine oxidase-like N-terminal" evidence="2">
    <location>
        <begin position="48"/>
        <end position="153"/>
    </location>
</feature>
<dbReference type="eggNOG" id="COG0683">
    <property type="taxonomic scope" value="Bacteria"/>
</dbReference>
<dbReference type="AlphaFoldDB" id="C0ZKX5"/>
<dbReference type="InterPro" id="IPR012854">
    <property type="entry name" value="Cu_amine_oxidase-like_N"/>
</dbReference>
<evidence type="ECO:0000313" key="3">
    <source>
        <dbReference type="EMBL" id="BAH45802.1"/>
    </source>
</evidence>
<gene>
    <name evidence="3" type="ordered locus">BBR47_48250</name>
</gene>
<proteinExistence type="predicted"/>
<dbReference type="HOGENOM" id="CLU_425640_0_0_9"/>
<dbReference type="InterPro" id="IPR036582">
    <property type="entry name" value="Mao_N_sf"/>
</dbReference>
<sequence>MVKKDWKMICAITALTVSLAGTQVAWANTPPEQNVVVKLKVNTSSAKVNGVDTPVEEPYFSQGTTMVPLSLLTSAFGVTLQYDNETQLIELIYKTKSVKLKAGRKEVWINGKAVTLTASPETKNGKTMVPLTLITQGLGLTITIDAKTNDVSILGTKQEDTPQKDSSLDSDVGKTMIGDSYYRWSMKYPTGMIQENQSFQGNYVLFKDAKEASYLLDIYIATNQPENLSGNGLLARLTDMTENSILSKEYIANDKQPYARLTTKSSDGSMNEERAYQKGSNIYYVTLSSMKEADFRNPVKYGTYKSLLDSFTLNFPTDEKSVKDLSTVEGNYRWYTNDDFALKVKVPAEWTPDYSNDMYFESDEGREWMQIKITSKEKDLTLDAWVKDHEKRNREEVNENYIKVNPEVGSSTIAGEAAKEQENSYLDGKTWFTQQNLFFVKGNYKYWISIVYMKDQPSEEVADLMRTIKQSLSIDTAKMNPSLGEIMDDDRIDKNKTVIIKDKDATFSLELPEYWQETRELDGGRSYQFNGGDFNFQVGQGNLNEVKDIFIKAIENNKTLKYTFKENKETTLAGNPAHKLLIQGTDGATRFEKTLYFVQKGNKTFTMYWSLSEFARTKTMEERIQKVVDSLKFTK</sequence>
<reference evidence="3 4" key="1">
    <citation type="submission" date="2005-03" db="EMBL/GenBank/DDBJ databases">
        <title>Brevibacillus brevis strain 47, complete genome.</title>
        <authorList>
            <person name="Hosoyama A."/>
            <person name="Yamada R."/>
            <person name="Hongo Y."/>
            <person name="Terui Y."/>
            <person name="Ankai A."/>
            <person name="Masuyama W."/>
            <person name="Sekiguchi M."/>
            <person name="Takeda T."/>
            <person name="Asano K."/>
            <person name="Ohji S."/>
            <person name="Ichikawa N."/>
            <person name="Narita S."/>
            <person name="Aoki N."/>
            <person name="Miura H."/>
            <person name="Matsushita S."/>
            <person name="Sekigawa T."/>
            <person name="Yamagata H."/>
            <person name="Yoshikawa H."/>
            <person name="Udaka S."/>
            <person name="Tanikawa S."/>
            <person name="Fujita N."/>
        </authorList>
    </citation>
    <scope>NUCLEOTIDE SEQUENCE [LARGE SCALE GENOMIC DNA]</scope>
    <source>
        <strain evidence="4">47 / JCM 6285 / NBRC 100599</strain>
    </source>
</reference>
<dbReference type="KEGG" id="bbe:BBR47_48250"/>
<dbReference type="eggNOG" id="COG0265">
    <property type="taxonomic scope" value="Bacteria"/>
</dbReference>
<dbReference type="EMBL" id="AP008955">
    <property type="protein sequence ID" value="BAH45802.1"/>
    <property type="molecule type" value="Genomic_DNA"/>
</dbReference>
<keyword evidence="4" id="KW-1185">Reference proteome</keyword>
<feature type="signal peptide" evidence="1">
    <location>
        <begin position="1"/>
        <end position="27"/>
    </location>
</feature>
<dbReference type="Proteomes" id="UP000001877">
    <property type="component" value="Chromosome"/>
</dbReference>
<accession>C0ZKX5</accession>
<evidence type="ECO:0000313" key="4">
    <source>
        <dbReference type="Proteomes" id="UP000001877"/>
    </source>
</evidence>
<keyword evidence="1" id="KW-0732">Signal</keyword>
<dbReference type="STRING" id="358681.BBR47_48250"/>